<sequence>MRYRLRHYTHYNYAEAVDQAHNQVRMMLRDVPYQRCIERGIRVRPGPRYAKMHIDYFGNRVLYFEIDREHRDARIFATHIVEVNRPPGPPPEQTAAWEHVAARLHGLDDEQARSLQMYRLPSQLVSMPEGIAELSQPHFSTGRPILEAVQALSKSIFENFKFNPKATTIATPVADVLKQRQGVCQDFAHLMIAALRQRGLAARYVSGYIETLPPPGKPRLVGADASHAWVSVWCGDDGWLDIDPTNNLTPGENHITTAWGRDYDDVIPLNGVIFGGGDESSLTVRVDVERLPPAAS</sequence>
<dbReference type="InterPro" id="IPR013589">
    <property type="entry name" value="Bac_transglu_N"/>
</dbReference>
<proteinExistence type="predicted"/>
<organism evidence="2 3">
    <name type="scientific">Oceanococcus atlanticus</name>
    <dbReference type="NCBI Taxonomy" id="1317117"/>
    <lineage>
        <taxon>Bacteria</taxon>
        <taxon>Pseudomonadati</taxon>
        <taxon>Pseudomonadota</taxon>
        <taxon>Gammaproteobacteria</taxon>
        <taxon>Chromatiales</taxon>
        <taxon>Oceanococcaceae</taxon>
        <taxon>Oceanococcus</taxon>
    </lineage>
</organism>
<dbReference type="Pfam" id="PF08379">
    <property type="entry name" value="Bact_transglu_N"/>
    <property type="match status" value="1"/>
</dbReference>
<evidence type="ECO:0000313" key="2">
    <source>
        <dbReference type="EMBL" id="ORE86903.1"/>
    </source>
</evidence>
<dbReference type="SUPFAM" id="SSF54001">
    <property type="entry name" value="Cysteine proteinases"/>
    <property type="match status" value="1"/>
</dbReference>
<dbReference type="OrthoDB" id="9804872at2"/>
<name>A0A1Y1SE04_9GAMM</name>
<dbReference type="InterPro" id="IPR002931">
    <property type="entry name" value="Transglutaminase-like"/>
</dbReference>
<accession>A0A1Y1SE04</accession>
<dbReference type="EMBL" id="AQQV01000002">
    <property type="protein sequence ID" value="ORE86903.1"/>
    <property type="molecule type" value="Genomic_DNA"/>
</dbReference>
<protein>
    <submittedName>
        <fullName evidence="2">Transglutaminase</fullName>
    </submittedName>
</protein>
<gene>
    <name evidence="2" type="ORF">ATO7_07687</name>
</gene>
<dbReference type="PANTHER" id="PTHR33490:SF7">
    <property type="entry name" value="BLR2979 PROTEIN"/>
    <property type="match status" value="1"/>
</dbReference>
<dbReference type="Gene3D" id="3.10.620.30">
    <property type="match status" value="1"/>
</dbReference>
<dbReference type="Proteomes" id="UP000192342">
    <property type="component" value="Unassembled WGS sequence"/>
</dbReference>
<reference evidence="2 3" key="1">
    <citation type="submission" date="2013-04" db="EMBL/GenBank/DDBJ databases">
        <title>Oceanococcus atlanticus 22II-S10r2 Genome Sequencing.</title>
        <authorList>
            <person name="Lai Q."/>
            <person name="Li G."/>
            <person name="Shao Z."/>
        </authorList>
    </citation>
    <scope>NUCLEOTIDE SEQUENCE [LARGE SCALE GENOMIC DNA]</scope>
    <source>
        <strain evidence="2 3">22II-S10r2</strain>
    </source>
</reference>
<dbReference type="STRING" id="1317117.ATO7_07687"/>
<dbReference type="SMART" id="SM00460">
    <property type="entry name" value="TGc"/>
    <property type="match status" value="1"/>
</dbReference>
<dbReference type="PANTHER" id="PTHR33490">
    <property type="entry name" value="BLR5614 PROTEIN-RELATED"/>
    <property type="match status" value="1"/>
</dbReference>
<dbReference type="InterPro" id="IPR038765">
    <property type="entry name" value="Papain-like_cys_pep_sf"/>
</dbReference>
<comment type="caution">
    <text evidence="2">The sequence shown here is derived from an EMBL/GenBank/DDBJ whole genome shotgun (WGS) entry which is preliminary data.</text>
</comment>
<dbReference type="Pfam" id="PF01841">
    <property type="entry name" value="Transglut_core"/>
    <property type="match status" value="1"/>
</dbReference>
<feature type="domain" description="Transglutaminase-like" evidence="1">
    <location>
        <begin position="176"/>
        <end position="246"/>
    </location>
</feature>
<dbReference type="RefSeq" id="WP_083561123.1">
    <property type="nucleotide sequence ID" value="NZ_AQQV01000002.1"/>
</dbReference>
<dbReference type="AlphaFoldDB" id="A0A1Y1SE04"/>
<evidence type="ECO:0000313" key="3">
    <source>
        <dbReference type="Proteomes" id="UP000192342"/>
    </source>
</evidence>
<keyword evidence="3" id="KW-1185">Reference proteome</keyword>
<evidence type="ECO:0000259" key="1">
    <source>
        <dbReference type="SMART" id="SM00460"/>
    </source>
</evidence>